<feature type="chain" id="PRO_5022696981" evidence="1">
    <location>
        <begin position="29"/>
        <end position="218"/>
    </location>
</feature>
<comment type="caution">
    <text evidence="2">The sequence shown here is derived from an EMBL/GenBank/DDBJ whole genome shotgun (WGS) entry which is preliminary data.</text>
</comment>
<evidence type="ECO:0000256" key="1">
    <source>
        <dbReference type="SAM" id="SignalP"/>
    </source>
</evidence>
<dbReference type="Proteomes" id="UP000316714">
    <property type="component" value="Unassembled WGS sequence"/>
</dbReference>
<sequence length="218" mass="23178" precursor="true">MIWMGETVAFLLKCPVATALLFCSTGYAGHIAVLDTGTPPIPSSWSGNSLIGGTSHYQHLAGAISTDRAHVVDAVEAFLYSGRGLLTFAITGVDDDGLPDDSNVIHSATIVIARKGGSSHSWQGPTNLRWHLPAGDYWLALLPDIRFQHASMLGHAPHPTRTAIKSGTSSGAWHYSTWGSGWRVTAIPTPTPTAASLAALACVGALSRRRSWLWPATR</sequence>
<proteinExistence type="predicted"/>
<keyword evidence="3" id="KW-1185">Reference proteome</keyword>
<name>A0A5C5UXQ0_9BACT</name>
<keyword evidence="1" id="KW-0732">Signal</keyword>
<gene>
    <name evidence="2" type="ORF">KOR34_45220</name>
</gene>
<accession>A0A5C5UXQ0</accession>
<dbReference type="EMBL" id="SIHJ01000004">
    <property type="protein sequence ID" value="TWT31146.1"/>
    <property type="molecule type" value="Genomic_DNA"/>
</dbReference>
<protein>
    <submittedName>
        <fullName evidence="2">Uncharacterized protein</fullName>
    </submittedName>
</protein>
<reference evidence="2 3" key="1">
    <citation type="submission" date="2019-02" db="EMBL/GenBank/DDBJ databases">
        <title>Deep-cultivation of Planctomycetes and their phenomic and genomic characterization uncovers novel biology.</title>
        <authorList>
            <person name="Wiegand S."/>
            <person name="Jogler M."/>
            <person name="Boedeker C."/>
            <person name="Pinto D."/>
            <person name="Vollmers J."/>
            <person name="Rivas-Marin E."/>
            <person name="Kohn T."/>
            <person name="Peeters S.H."/>
            <person name="Heuer A."/>
            <person name="Rast P."/>
            <person name="Oberbeckmann S."/>
            <person name="Bunk B."/>
            <person name="Jeske O."/>
            <person name="Meyerdierks A."/>
            <person name="Storesund J.E."/>
            <person name="Kallscheuer N."/>
            <person name="Luecker S."/>
            <person name="Lage O.M."/>
            <person name="Pohl T."/>
            <person name="Merkel B.J."/>
            <person name="Hornburger P."/>
            <person name="Mueller R.-W."/>
            <person name="Bruemmer F."/>
            <person name="Labrenz M."/>
            <person name="Spormann A.M."/>
            <person name="Op Den Camp H."/>
            <person name="Overmann J."/>
            <person name="Amann R."/>
            <person name="Jetten M.S.M."/>
            <person name="Mascher T."/>
            <person name="Medema M.H."/>
            <person name="Devos D.P."/>
            <person name="Kaster A.-K."/>
            <person name="Ovreas L."/>
            <person name="Rohde M."/>
            <person name="Galperin M.Y."/>
            <person name="Jogler C."/>
        </authorList>
    </citation>
    <scope>NUCLEOTIDE SEQUENCE [LARGE SCALE GENOMIC DNA]</scope>
    <source>
        <strain evidence="2 3">KOR34</strain>
    </source>
</reference>
<dbReference type="AlphaFoldDB" id="A0A5C5UXQ0"/>
<evidence type="ECO:0000313" key="3">
    <source>
        <dbReference type="Proteomes" id="UP000316714"/>
    </source>
</evidence>
<feature type="signal peptide" evidence="1">
    <location>
        <begin position="1"/>
        <end position="28"/>
    </location>
</feature>
<evidence type="ECO:0000313" key="2">
    <source>
        <dbReference type="EMBL" id="TWT31146.1"/>
    </source>
</evidence>
<organism evidence="2 3">
    <name type="scientific">Posidoniimonas corsicana</name>
    <dbReference type="NCBI Taxonomy" id="1938618"/>
    <lineage>
        <taxon>Bacteria</taxon>
        <taxon>Pseudomonadati</taxon>
        <taxon>Planctomycetota</taxon>
        <taxon>Planctomycetia</taxon>
        <taxon>Pirellulales</taxon>
        <taxon>Lacipirellulaceae</taxon>
        <taxon>Posidoniimonas</taxon>
    </lineage>
</organism>